<gene>
    <name evidence="5" type="primary">coaE</name>
    <name evidence="7" type="ORF">BC349_03225</name>
</gene>
<dbReference type="InterPro" id="IPR001977">
    <property type="entry name" value="Depp_CoAkinase"/>
</dbReference>
<keyword evidence="8" id="KW-1185">Reference proteome</keyword>
<dbReference type="EC" id="2.7.1.24" evidence="5 6"/>
<evidence type="ECO:0000256" key="4">
    <source>
        <dbReference type="ARBA" id="ARBA00022993"/>
    </source>
</evidence>
<dbReference type="GO" id="GO:0016301">
    <property type="term" value="F:kinase activity"/>
    <property type="evidence" value="ECO:0007669"/>
    <property type="project" value="UniProtKB-KW"/>
</dbReference>
<comment type="catalytic activity">
    <reaction evidence="5">
        <text>3'-dephospho-CoA + ATP = ADP + CoA + H(+)</text>
        <dbReference type="Rhea" id="RHEA:18245"/>
        <dbReference type="ChEBI" id="CHEBI:15378"/>
        <dbReference type="ChEBI" id="CHEBI:30616"/>
        <dbReference type="ChEBI" id="CHEBI:57287"/>
        <dbReference type="ChEBI" id="CHEBI:57328"/>
        <dbReference type="ChEBI" id="CHEBI:456216"/>
        <dbReference type="EC" id="2.7.1.24"/>
    </reaction>
</comment>
<comment type="caution">
    <text evidence="7">The sequence shown here is derived from an EMBL/GenBank/DDBJ whole genome shotgun (WGS) entry which is preliminary data.</text>
</comment>
<keyword evidence="5" id="KW-0963">Cytoplasm</keyword>
<evidence type="ECO:0000313" key="7">
    <source>
        <dbReference type="EMBL" id="MBC6489965.1"/>
    </source>
</evidence>
<dbReference type="Proteomes" id="UP000765802">
    <property type="component" value="Unassembled WGS sequence"/>
</dbReference>
<dbReference type="Gene3D" id="3.40.50.300">
    <property type="entry name" value="P-loop containing nucleotide triphosphate hydrolases"/>
    <property type="match status" value="1"/>
</dbReference>
<name>A0ABR7M4N0_9BACT</name>
<evidence type="ECO:0000256" key="3">
    <source>
        <dbReference type="ARBA" id="ARBA00022840"/>
    </source>
</evidence>
<evidence type="ECO:0000256" key="1">
    <source>
        <dbReference type="ARBA" id="ARBA00009018"/>
    </source>
</evidence>
<proteinExistence type="inferred from homology"/>
<dbReference type="RefSeq" id="WP_187255296.1">
    <property type="nucleotide sequence ID" value="NZ_JBHULF010000006.1"/>
</dbReference>
<dbReference type="HAMAP" id="MF_00376">
    <property type="entry name" value="Dephospho_CoA_kinase"/>
    <property type="match status" value="1"/>
</dbReference>
<keyword evidence="4 5" id="KW-0173">Coenzyme A biosynthesis</keyword>
<dbReference type="CDD" id="cd02022">
    <property type="entry name" value="DPCK"/>
    <property type="match status" value="1"/>
</dbReference>
<comment type="pathway">
    <text evidence="5">Cofactor biosynthesis; coenzyme A biosynthesis; CoA from (R)-pantothenate: step 5/5.</text>
</comment>
<dbReference type="EMBL" id="MBUA01000001">
    <property type="protein sequence ID" value="MBC6489965.1"/>
    <property type="molecule type" value="Genomic_DNA"/>
</dbReference>
<protein>
    <recommendedName>
        <fullName evidence="5 6">Dephospho-CoA kinase</fullName>
        <ecNumber evidence="5 6">2.7.1.24</ecNumber>
    </recommendedName>
    <alternativeName>
        <fullName evidence="5">Dephosphocoenzyme A kinase</fullName>
    </alternativeName>
</protein>
<keyword evidence="2 5" id="KW-0547">Nucleotide-binding</keyword>
<keyword evidence="3 5" id="KW-0067">ATP-binding</keyword>
<organism evidence="7 8">
    <name type="scientific">Flavihumibacter stibioxidans</name>
    <dbReference type="NCBI Taxonomy" id="1834163"/>
    <lineage>
        <taxon>Bacteria</taxon>
        <taxon>Pseudomonadati</taxon>
        <taxon>Bacteroidota</taxon>
        <taxon>Chitinophagia</taxon>
        <taxon>Chitinophagales</taxon>
        <taxon>Chitinophagaceae</taxon>
        <taxon>Flavihumibacter</taxon>
    </lineage>
</organism>
<dbReference type="InterPro" id="IPR027417">
    <property type="entry name" value="P-loop_NTPase"/>
</dbReference>
<dbReference type="PANTHER" id="PTHR10695:SF46">
    <property type="entry name" value="BIFUNCTIONAL COENZYME A SYNTHASE-RELATED"/>
    <property type="match status" value="1"/>
</dbReference>
<evidence type="ECO:0000256" key="2">
    <source>
        <dbReference type="ARBA" id="ARBA00022741"/>
    </source>
</evidence>
<evidence type="ECO:0000256" key="6">
    <source>
        <dbReference type="NCBIfam" id="TIGR00152"/>
    </source>
</evidence>
<dbReference type="Pfam" id="PF01121">
    <property type="entry name" value="CoaE"/>
    <property type="match status" value="1"/>
</dbReference>
<feature type="binding site" evidence="5">
    <location>
        <begin position="11"/>
        <end position="16"/>
    </location>
    <ligand>
        <name>ATP</name>
        <dbReference type="ChEBI" id="CHEBI:30616"/>
    </ligand>
</feature>
<evidence type="ECO:0000256" key="5">
    <source>
        <dbReference type="HAMAP-Rule" id="MF_00376"/>
    </source>
</evidence>
<comment type="function">
    <text evidence="5">Catalyzes the phosphorylation of the 3'-hydroxyl group of dephosphocoenzyme A to form coenzyme A.</text>
</comment>
<sequence>MLRVGITGGIGSGKSIVARVFANLGIPVYNADTAAKRLMESDPGLIDSIKKTFGNEAYSGNKLNRSFIAGIVFRDKQKLRELNELVHPVTILDGETWMKQQSSPYALKEAALIFESGAQAQLDLVIGVSAPLHLRIHRVMQRDNISREEVLKRMDNQISDTIKMRLCDYVITNDDIQLVLPQVLKVHETILAKAEEKI</sequence>
<dbReference type="NCBIfam" id="TIGR00152">
    <property type="entry name" value="dephospho-CoA kinase"/>
    <property type="match status" value="1"/>
</dbReference>
<accession>A0ABR7M4N0</accession>
<dbReference type="PROSITE" id="PS51219">
    <property type="entry name" value="DPCK"/>
    <property type="match status" value="1"/>
</dbReference>
<evidence type="ECO:0000313" key="8">
    <source>
        <dbReference type="Proteomes" id="UP000765802"/>
    </source>
</evidence>
<comment type="subcellular location">
    <subcellularLocation>
        <location evidence="5">Cytoplasm</location>
    </subcellularLocation>
</comment>
<reference evidence="7 8" key="1">
    <citation type="submission" date="2016-07" db="EMBL/GenBank/DDBJ databases">
        <title>Genome analysis of Flavihumibacter stibioxidans YS-17.</title>
        <authorList>
            <person name="Shi K."/>
            <person name="Han Y."/>
            <person name="Wang G."/>
        </authorList>
    </citation>
    <scope>NUCLEOTIDE SEQUENCE [LARGE SCALE GENOMIC DNA]</scope>
    <source>
        <strain evidence="7 8">YS-17</strain>
    </source>
</reference>
<dbReference type="SUPFAM" id="SSF52540">
    <property type="entry name" value="P-loop containing nucleoside triphosphate hydrolases"/>
    <property type="match status" value="1"/>
</dbReference>
<comment type="similarity">
    <text evidence="1 5">Belongs to the CoaE family.</text>
</comment>
<keyword evidence="5 7" id="KW-0418">Kinase</keyword>
<dbReference type="PANTHER" id="PTHR10695">
    <property type="entry name" value="DEPHOSPHO-COA KINASE-RELATED"/>
    <property type="match status" value="1"/>
</dbReference>
<keyword evidence="5" id="KW-0808">Transferase</keyword>